<feature type="region of interest" description="Disordered" evidence="1">
    <location>
        <begin position="1"/>
        <end position="24"/>
    </location>
</feature>
<dbReference type="EMBL" id="QBIY01013039">
    <property type="protein sequence ID" value="RXN12659.1"/>
    <property type="molecule type" value="Genomic_DNA"/>
</dbReference>
<dbReference type="Proteomes" id="UP000290572">
    <property type="component" value="Unassembled WGS sequence"/>
</dbReference>
<evidence type="ECO:0000313" key="3">
    <source>
        <dbReference type="EMBL" id="RXN38436.1"/>
    </source>
</evidence>
<keyword evidence="4" id="KW-1185">Reference proteome</keyword>
<gene>
    <name evidence="3" type="ORF">ROHU_001110</name>
    <name evidence="2" type="ORF">ROHU_029460</name>
</gene>
<sequence>MTQKNKADPVSQETMDASMKHEDWGELVEQEAEGKSGEPVRNLEEFVEMKGLVTCTERGAIEAGQKEQ</sequence>
<evidence type="ECO:0000256" key="1">
    <source>
        <dbReference type="SAM" id="MobiDB-lite"/>
    </source>
</evidence>
<protein>
    <submittedName>
        <fullName evidence="3">Uncharacterized protein</fullName>
    </submittedName>
</protein>
<dbReference type="AlphaFoldDB" id="A0A498P3E0"/>
<organism evidence="3 4">
    <name type="scientific">Labeo rohita</name>
    <name type="common">Indian major carp</name>
    <name type="synonym">Cyprinus rohita</name>
    <dbReference type="NCBI Taxonomy" id="84645"/>
    <lineage>
        <taxon>Eukaryota</taxon>
        <taxon>Metazoa</taxon>
        <taxon>Chordata</taxon>
        <taxon>Craniata</taxon>
        <taxon>Vertebrata</taxon>
        <taxon>Euteleostomi</taxon>
        <taxon>Actinopterygii</taxon>
        <taxon>Neopterygii</taxon>
        <taxon>Teleostei</taxon>
        <taxon>Ostariophysi</taxon>
        <taxon>Cypriniformes</taxon>
        <taxon>Cyprinidae</taxon>
        <taxon>Labeoninae</taxon>
        <taxon>Labeonini</taxon>
        <taxon>Labeo</taxon>
    </lineage>
</organism>
<evidence type="ECO:0000313" key="4">
    <source>
        <dbReference type="Proteomes" id="UP000290572"/>
    </source>
</evidence>
<proteinExistence type="predicted"/>
<name>A0A498P3E0_LABRO</name>
<evidence type="ECO:0000313" key="2">
    <source>
        <dbReference type="EMBL" id="RXN12659.1"/>
    </source>
</evidence>
<comment type="caution">
    <text evidence="3">The sequence shown here is derived from an EMBL/GenBank/DDBJ whole genome shotgun (WGS) entry which is preliminary data.</text>
</comment>
<accession>A0A498P3E0</accession>
<dbReference type="EMBL" id="QBIY01004838">
    <property type="protein sequence ID" value="RXN38436.1"/>
    <property type="molecule type" value="Genomic_DNA"/>
</dbReference>
<reference evidence="3 4" key="1">
    <citation type="submission" date="2018-03" db="EMBL/GenBank/DDBJ databases">
        <title>Draft genome sequence of Rohu Carp (Labeo rohita).</title>
        <authorList>
            <person name="Das P."/>
            <person name="Kushwaha B."/>
            <person name="Joshi C.G."/>
            <person name="Kumar D."/>
            <person name="Nagpure N.S."/>
            <person name="Sahoo L."/>
            <person name="Das S.P."/>
            <person name="Bit A."/>
            <person name="Patnaik S."/>
            <person name="Meher P.K."/>
            <person name="Jayasankar P."/>
            <person name="Koringa P.G."/>
            <person name="Patel N.V."/>
            <person name="Hinsu A.T."/>
            <person name="Kumar R."/>
            <person name="Pandey M."/>
            <person name="Agarwal S."/>
            <person name="Srivastava S."/>
            <person name="Singh M."/>
            <person name="Iquebal M.A."/>
            <person name="Jaiswal S."/>
            <person name="Angadi U.B."/>
            <person name="Kumar N."/>
            <person name="Raza M."/>
            <person name="Shah T.M."/>
            <person name="Rai A."/>
            <person name="Jena J.K."/>
        </authorList>
    </citation>
    <scope>NUCLEOTIDE SEQUENCE [LARGE SCALE GENOMIC DNA]</scope>
    <source>
        <strain evidence="3">DASCIFA01</strain>
        <tissue evidence="3">Testis</tissue>
    </source>
</reference>